<evidence type="ECO:0000313" key="1">
    <source>
        <dbReference type="EMBL" id="VVC96698.1"/>
    </source>
</evidence>
<name>A0A5E4QEJ0_9NEOP</name>
<protein>
    <submittedName>
        <fullName evidence="1">Uncharacterized protein</fullName>
    </submittedName>
</protein>
<sequence>MRLVAAGTGVHNVSSHHSPLASPQSSLVTPANVIVAGIRYRSYLPSDRCSSYNIHFQEGFISKQKLCISEAETEIRISNLAIKIYSRMIQCELSLESKP</sequence>
<proteinExistence type="predicted"/>
<accession>A0A5E4QEJ0</accession>
<dbReference type="AlphaFoldDB" id="A0A5E4QEJ0"/>
<organism evidence="1 2">
    <name type="scientific">Leptidea sinapis</name>
    <dbReference type="NCBI Taxonomy" id="189913"/>
    <lineage>
        <taxon>Eukaryota</taxon>
        <taxon>Metazoa</taxon>
        <taxon>Ecdysozoa</taxon>
        <taxon>Arthropoda</taxon>
        <taxon>Hexapoda</taxon>
        <taxon>Insecta</taxon>
        <taxon>Pterygota</taxon>
        <taxon>Neoptera</taxon>
        <taxon>Endopterygota</taxon>
        <taxon>Lepidoptera</taxon>
        <taxon>Glossata</taxon>
        <taxon>Ditrysia</taxon>
        <taxon>Papilionoidea</taxon>
        <taxon>Pieridae</taxon>
        <taxon>Dismorphiinae</taxon>
        <taxon>Leptidea</taxon>
    </lineage>
</organism>
<dbReference type="Proteomes" id="UP000324832">
    <property type="component" value="Unassembled WGS sequence"/>
</dbReference>
<keyword evidence="2" id="KW-1185">Reference proteome</keyword>
<evidence type="ECO:0000313" key="2">
    <source>
        <dbReference type="Proteomes" id="UP000324832"/>
    </source>
</evidence>
<gene>
    <name evidence="1" type="ORF">LSINAPIS_LOCUS8145</name>
</gene>
<dbReference type="EMBL" id="FZQP02002857">
    <property type="protein sequence ID" value="VVC96698.1"/>
    <property type="molecule type" value="Genomic_DNA"/>
</dbReference>
<reference evidence="1 2" key="1">
    <citation type="submission" date="2017-07" db="EMBL/GenBank/DDBJ databases">
        <authorList>
            <person name="Talla V."/>
            <person name="Backstrom N."/>
        </authorList>
    </citation>
    <scope>NUCLEOTIDE SEQUENCE [LARGE SCALE GENOMIC DNA]</scope>
</reference>